<sequence length="110" mass="12721">MRKTLTDEHLDKLAKAFIYHTYGEPEPKDIPEPRLSFECYVEAWKNGEDYTADLRIIQQHEPVTERTKKKTVQFPSRSASIVRKPAVPAVQEVVEEQEPMRPSTPVAFHS</sequence>
<accession>A0A1N7IYW7</accession>
<dbReference type="Proteomes" id="UP000187608">
    <property type="component" value="Unassembled WGS sequence"/>
</dbReference>
<proteinExistence type="predicted"/>
<evidence type="ECO:0000313" key="1">
    <source>
        <dbReference type="EMBL" id="SIS42244.1"/>
    </source>
</evidence>
<reference evidence="2" key="1">
    <citation type="submission" date="2017-01" db="EMBL/GenBank/DDBJ databases">
        <authorList>
            <person name="Varghese N."/>
            <person name="Submissions S."/>
        </authorList>
    </citation>
    <scope>NUCLEOTIDE SEQUENCE [LARGE SCALE GENOMIC DNA]</scope>
    <source>
        <strain evidence="2">DSM 23127</strain>
    </source>
</reference>
<dbReference type="RefSeq" id="WP_076557444.1">
    <property type="nucleotide sequence ID" value="NZ_FTOC01000003.1"/>
</dbReference>
<dbReference type="EMBL" id="FTOC01000003">
    <property type="protein sequence ID" value="SIS42244.1"/>
    <property type="molecule type" value="Genomic_DNA"/>
</dbReference>
<gene>
    <name evidence="1" type="ORF">SAMN05421687_1033</name>
</gene>
<keyword evidence="2" id="KW-1185">Reference proteome</keyword>
<name>A0A1N7IYW7_9BACI</name>
<dbReference type="OrthoDB" id="2974692at2"/>
<protein>
    <submittedName>
        <fullName evidence="1">Uncharacterized protein</fullName>
    </submittedName>
</protein>
<evidence type="ECO:0000313" key="2">
    <source>
        <dbReference type="Proteomes" id="UP000187608"/>
    </source>
</evidence>
<organism evidence="1 2">
    <name type="scientific">Salimicrobium flavidum</name>
    <dbReference type="NCBI Taxonomy" id="570947"/>
    <lineage>
        <taxon>Bacteria</taxon>
        <taxon>Bacillati</taxon>
        <taxon>Bacillota</taxon>
        <taxon>Bacilli</taxon>
        <taxon>Bacillales</taxon>
        <taxon>Bacillaceae</taxon>
        <taxon>Salimicrobium</taxon>
    </lineage>
</organism>
<dbReference type="AlphaFoldDB" id="A0A1N7IYW7"/>